<organism evidence="11 12">
    <name type="scientific">Oryzias javanicus</name>
    <name type="common">Javanese ricefish</name>
    <name type="synonym">Aplocheilus javanicus</name>
    <dbReference type="NCBI Taxonomy" id="123683"/>
    <lineage>
        <taxon>Eukaryota</taxon>
        <taxon>Metazoa</taxon>
        <taxon>Chordata</taxon>
        <taxon>Craniata</taxon>
        <taxon>Vertebrata</taxon>
        <taxon>Euteleostomi</taxon>
        <taxon>Actinopterygii</taxon>
        <taxon>Neopterygii</taxon>
        <taxon>Teleostei</taxon>
        <taxon>Neoteleostei</taxon>
        <taxon>Acanthomorphata</taxon>
        <taxon>Ovalentaria</taxon>
        <taxon>Atherinomorphae</taxon>
        <taxon>Beloniformes</taxon>
        <taxon>Adrianichthyidae</taxon>
        <taxon>Oryziinae</taxon>
        <taxon>Oryzias</taxon>
    </lineage>
</organism>
<evidence type="ECO:0000256" key="3">
    <source>
        <dbReference type="ARBA" id="ARBA00022737"/>
    </source>
</evidence>
<reference evidence="11 12" key="2">
    <citation type="submission" date="2019-01" db="EMBL/GenBank/DDBJ databases">
        <title>A chromosome length genome reference of the Java medaka (oryzias javanicus).</title>
        <authorList>
            <person name="Herpin A."/>
            <person name="Takehana Y."/>
            <person name="Naruse K."/>
            <person name="Ansai S."/>
            <person name="Kawaguchi M."/>
        </authorList>
    </citation>
    <scope>NUCLEOTIDE SEQUENCE [LARGE SCALE GENOMIC DNA]</scope>
    <source>
        <strain evidence="11">RS831</strain>
        <tissue evidence="11">Whole body</tissue>
    </source>
</reference>
<dbReference type="EMBL" id="CM012453">
    <property type="protein sequence ID" value="RVE61047.1"/>
    <property type="molecule type" value="Genomic_DNA"/>
</dbReference>
<comment type="subcellular location">
    <subcellularLocation>
        <location evidence="1">Nucleus</location>
    </subcellularLocation>
</comment>
<dbReference type="GO" id="GO:0000981">
    <property type="term" value="F:DNA-binding transcription factor activity, RNA polymerase II-specific"/>
    <property type="evidence" value="ECO:0007669"/>
    <property type="project" value="TreeGrafter"/>
</dbReference>
<protein>
    <recommendedName>
        <fullName evidence="10">C2H2-type domain-containing protein</fullName>
    </recommendedName>
</protein>
<dbReference type="GO" id="GO:0000978">
    <property type="term" value="F:RNA polymerase II cis-regulatory region sequence-specific DNA binding"/>
    <property type="evidence" value="ECO:0007669"/>
    <property type="project" value="TreeGrafter"/>
</dbReference>
<evidence type="ECO:0000256" key="5">
    <source>
        <dbReference type="ARBA" id="ARBA00022833"/>
    </source>
</evidence>
<dbReference type="FunFam" id="3.30.160.60:FF:000512">
    <property type="entry name" value="zinc finger protein 197 isoform X1"/>
    <property type="match status" value="1"/>
</dbReference>
<evidence type="ECO:0000256" key="9">
    <source>
        <dbReference type="SAM" id="MobiDB-lite"/>
    </source>
</evidence>
<feature type="domain" description="C2H2-type" evidence="10">
    <location>
        <begin position="326"/>
        <end position="353"/>
    </location>
</feature>
<feature type="domain" description="C2H2-type" evidence="10">
    <location>
        <begin position="354"/>
        <end position="381"/>
    </location>
</feature>
<proteinExistence type="predicted"/>
<evidence type="ECO:0000256" key="6">
    <source>
        <dbReference type="ARBA" id="ARBA00023242"/>
    </source>
</evidence>
<keyword evidence="8" id="KW-0175">Coiled coil</keyword>
<gene>
    <name evidence="11" type="ORF">OJAV_G00166860</name>
</gene>
<dbReference type="Proteomes" id="UP000283210">
    <property type="component" value="Chromosome 17"/>
</dbReference>
<dbReference type="PANTHER" id="PTHR23235">
    <property type="entry name" value="KRUEPPEL-LIKE TRANSCRIPTION FACTOR"/>
    <property type="match status" value="1"/>
</dbReference>
<keyword evidence="2" id="KW-0479">Metal-binding</keyword>
<dbReference type="AlphaFoldDB" id="A0A3S2MK95"/>
<keyword evidence="3" id="KW-0677">Repeat</keyword>
<dbReference type="GO" id="GO:0008270">
    <property type="term" value="F:zinc ion binding"/>
    <property type="evidence" value="ECO:0007669"/>
    <property type="project" value="UniProtKB-KW"/>
</dbReference>
<feature type="compositionally biased region" description="Polar residues" evidence="9">
    <location>
        <begin position="252"/>
        <end position="275"/>
    </location>
</feature>
<name>A0A3S2MK95_ORYJA</name>
<evidence type="ECO:0000313" key="12">
    <source>
        <dbReference type="Proteomes" id="UP000283210"/>
    </source>
</evidence>
<sequence length="385" mass="43014">MGDMTKSVAFQSKLASIVEMLAKAAVLEINKLWEDSFALVQVELRRRESEIEALNRQIQFLENEGFSGFQKAPNKSSSCFPKKDQQKQLLPPRGDELPVEPIQSVRDSADSSVNTRTSPLPPTGEKLKAASAGAGDGEDETLTVKLEDEDDVQIVEQETDSDPVCHDGRLDTEQNQQPAESEPELETQVWSSVVVGDSDPAEDSDCFFEPPPPPQSLDSEILLIQNALDILESSSEAVHSDRSVRDHAAVQCVSSKSRSSGTFNQTRPAESTNQHEGGAPVRFLLEKQQQSKNVPPLHSDNNRFFLLNDQELHKTMASRRMKEKWYICPFCGKSFDRISHLEIHQRIHTGEKPYTCDTCGKSFSQRSNLRTHQRTHKEAVSQNAV</sequence>
<feature type="region of interest" description="Disordered" evidence="9">
    <location>
        <begin position="236"/>
        <end position="276"/>
    </location>
</feature>
<feature type="coiled-coil region" evidence="8">
    <location>
        <begin position="37"/>
        <end position="64"/>
    </location>
</feature>
<evidence type="ECO:0000256" key="8">
    <source>
        <dbReference type="SAM" id="Coils"/>
    </source>
</evidence>
<reference evidence="11 12" key="1">
    <citation type="submission" date="2018-11" db="EMBL/GenBank/DDBJ databases">
        <authorList>
            <person name="Lopez-Roques C."/>
            <person name="Donnadieu C."/>
            <person name="Bouchez O."/>
            <person name="Klopp C."/>
            <person name="Cabau C."/>
            <person name="Zahm M."/>
        </authorList>
    </citation>
    <scope>NUCLEOTIDE SEQUENCE [LARGE SCALE GENOMIC DNA]</scope>
    <source>
        <strain evidence="11">RS831</strain>
        <tissue evidence="11">Whole body</tissue>
    </source>
</reference>
<dbReference type="PROSITE" id="PS50157">
    <property type="entry name" value="ZINC_FINGER_C2H2_2"/>
    <property type="match status" value="2"/>
</dbReference>
<dbReference type="Gene3D" id="3.30.160.60">
    <property type="entry name" value="Classic Zinc Finger"/>
    <property type="match status" value="2"/>
</dbReference>
<dbReference type="InterPro" id="IPR013087">
    <property type="entry name" value="Znf_C2H2_type"/>
</dbReference>
<evidence type="ECO:0000256" key="1">
    <source>
        <dbReference type="ARBA" id="ARBA00004123"/>
    </source>
</evidence>
<dbReference type="GO" id="GO:0005634">
    <property type="term" value="C:nucleus"/>
    <property type="evidence" value="ECO:0007669"/>
    <property type="project" value="UniProtKB-SubCell"/>
</dbReference>
<feature type="compositionally biased region" description="Basic and acidic residues" evidence="9">
    <location>
        <begin position="238"/>
        <end position="248"/>
    </location>
</feature>
<evidence type="ECO:0000256" key="4">
    <source>
        <dbReference type="ARBA" id="ARBA00022771"/>
    </source>
</evidence>
<feature type="compositionally biased region" description="Basic and acidic residues" evidence="9">
    <location>
        <begin position="163"/>
        <end position="172"/>
    </location>
</feature>
<dbReference type="SUPFAM" id="SSF57667">
    <property type="entry name" value="beta-beta-alpha zinc fingers"/>
    <property type="match status" value="1"/>
</dbReference>
<dbReference type="InterPro" id="IPR036236">
    <property type="entry name" value="Znf_C2H2_sf"/>
</dbReference>
<dbReference type="OrthoDB" id="6077919at2759"/>
<dbReference type="OMA" id="DCFFEPK"/>
<evidence type="ECO:0000256" key="2">
    <source>
        <dbReference type="ARBA" id="ARBA00022723"/>
    </source>
</evidence>
<evidence type="ECO:0000259" key="10">
    <source>
        <dbReference type="PROSITE" id="PS50157"/>
    </source>
</evidence>
<dbReference type="PROSITE" id="PS00028">
    <property type="entry name" value="ZINC_FINGER_C2H2_1"/>
    <property type="match status" value="2"/>
</dbReference>
<keyword evidence="12" id="KW-1185">Reference proteome</keyword>
<evidence type="ECO:0000256" key="7">
    <source>
        <dbReference type="PROSITE-ProRule" id="PRU00042"/>
    </source>
</evidence>
<accession>A0A3S2MK95</accession>
<feature type="region of interest" description="Disordered" evidence="9">
    <location>
        <begin position="158"/>
        <end position="189"/>
    </location>
</feature>
<dbReference type="FunFam" id="3.30.160.60:FF:000848">
    <property type="entry name" value="Zinc finger protein 35"/>
    <property type="match status" value="1"/>
</dbReference>
<evidence type="ECO:0000313" key="11">
    <source>
        <dbReference type="EMBL" id="RVE61047.1"/>
    </source>
</evidence>
<keyword evidence="4 7" id="KW-0863">Zinc-finger</keyword>
<feature type="region of interest" description="Disordered" evidence="9">
    <location>
        <begin position="69"/>
        <end position="139"/>
    </location>
</feature>
<dbReference type="Pfam" id="PF00096">
    <property type="entry name" value="zf-C2H2"/>
    <property type="match status" value="2"/>
</dbReference>
<dbReference type="PANTHER" id="PTHR23235:SF120">
    <property type="entry name" value="KRUPPEL-LIKE FACTOR 15"/>
    <property type="match status" value="1"/>
</dbReference>
<keyword evidence="5" id="KW-0862">Zinc</keyword>
<dbReference type="SMART" id="SM00355">
    <property type="entry name" value="ZnF_C2H2"/>
    <property type="match status" value="2"/>
</dbReference>
<keyword evidence="6" id="KW-0539">Nucleus</keyword>